<sequence length="538" mass="59225">MIHTYKKILLLIILATFLGCQDDDAELGTILPPSNLQIDAVIEDGQTGNVTITPRADDALNFHVFFTQNGDPLVAKPGESLTFRYTQSGQYSVFITVVAFGTGGTSSSQTIELDLDVRLFIDQETLQMIGGDGNKRWVWDRSVGGHFGVGPTTNDFPEFFSASPNQLDPCIYDDVLTFSYDANDNYSFELTTGDANQSFMNWAEVTRFFPNDTPTQFVDECRDITDQIATNTSFVIFENEEGKRIISVENSMLSYWSGAMEYEVIELTADKLSVRGIQEVSSDFGGGQLAWYHTFVPEDSGTGDIAEPPFDTLVWADEFDTNGAPNATNWTYDLGTGDNGWGNGESQSYTDDASNVIVEDGLLKITAKAENGGYTSSRIKTQDLFSFTYGKVDVRAKLPTGGGTWPAIWMLGSNITEVGWPNCGEIDIMEHVGNNQDVVSSALHFPGNNGGNAIFEETNIAGASTDFHVYSVEWSSTEIVFSIDGNPYHTYPYSNNLPFYNNDFFLILNVAMGGTFGGAIDPAFTESTMEIDYVRVYQ</sequence>
<dbReference type="InterPro" id="IPR013320">
    <property type="entry name" value="ConA-like_dom_sf"/>
</dbReference>
<dbReference type="OrthoDB" id="9809583at2"/>
<gene>
    <name evidence="3" type="ORF">SAMN04487910_0109</name>
</gene>
<protein>
    <submittedName>
        <fullName evidence="3">Glycosyl hydrolases family 16</fullName>
    </submittedName>
</protein>
<dbReference type="Pfam" id="PF00722">
    <property type="entry name" value="Glyco_hydro_16"/>
    <property type="match status" value="1"/>
</dbReference>
<dbReference type="RefSeq" id="WP_091404033.1">
    <property type="nucleotide sequence ID" value="NZ_FOAB01000001.1"/>
</dbReference>
<keyword evidence="4" id="KW-1185">Reference proteome</keyword>
<evidence type="ECO:0000313" key="3">
    <source>
        <dbReference type="EMBL" id="SEK26297.1"/>
    </source>
</evidence>
<dbReference type="Proteomes" id="UP000198521">
    <property type="component" value="Unassembled WGS sequence"/>
</dbReference>
<evidence type="ECO:0000256" key="1">
    <source>
        <dbReference type="ARBA" id="ARBA00006865"/>
    </source>
</evidence>
<accession>A0A1H7FM13</accession>
<dbReference type="GO" id="GO:0005975">
    <property type="term" value="P:carbohydrate metabolic process"/>
    <property type="evidence" value="ECO:0007669"/>
    <property type="project" value="InterPro"/>
</dbReference>
<dbReference type="SUPFAM" id="SSF49899">
    <property type="entry name" value="Concanavalin A-like lectins/glucanases"/>
    <property type="match status" value="1"/>
</dbReference>
<comment type="similarity">
    <text evidence="1">Belongs to the glycosyl hydrolase 16 family.</text>
</comment>
<proteinExistence type="inferred from homology"/>
<dbReference type="PANTHER" id="PTHR10963">
    <property type="entry name" value="GLYCOSYL HYDROLASE-RELATED"/>
    <property type="match status" value="1"/>
</dbReference>
<dbReference type="PANTHER" id="PTHR10963:SF55">
    <property type="entry name" value="GLYCOSIDE HYDROLASE FAMILY 16 PROTEIN"/>
    <property type="match status" value="1"/>
</dbReference>
<dbReference type="EMBL" id="FOAB01000001">
    <property type="protein sequence ID" value="SEK26297.1"/>
    <property type="molecule type" value="Genomic_DNA"/>
</dbReference>
<feature type="domain" description="GH16" evidence="2">
    <location>
        <begin position="289"/>
        <end position="538"/>
    </location>
</feature>
<dbReference type="Gene3D" id="2.60.120.200">
    <property type="match status" value="1"/>
</dbReference>
<reference evidence="3 4" key="1">
    <citation type="submission" date="2016-10" db="EMBL/GenBank/DDBJ databases">
        <authorList>
            <person name="de Groot N.N."/>
        </authorList>
    </citation>
    <scope>NUCLEOTIDE SEQUENCE [LARGE SCALE GENOMIC DNA]</scope>
    <source>
        <strain evidence="3 4">DSM 25232</strain>
    </source>
</reference>
<dbReference type="AlphaFoldDB" id="A0A1H7FM13"/>
<organism evidence="3 4">
    <name type="scientific">Aquimarina amphilecti</name>
    <dbReference type="NCBI Taxonomy" id="1038014"/>
    <lineage>
        <taxon>Bacteria</taxon>
        <taxon>Pseudomonadati</taxon>
        <taxon>Bacteroidota</taxon>
        <taxon>Flavobacteriia</taxon>
        <taxon>Flavobacteriales</taxon>
        <taxon>Flavobacteriaceae</taxon>
        <taxon>Aquimarina</taxon>
    </lineage>
</organism>
<evidence type="ECO:0000259" key="2">
    <source>
        <dbReference type="PROSITE" id="PS51762"/>
    </source>
</evidence>
<dbReference type="PROSITE" id="PS51257">
    <property type="entry name" value="PROKAR_LIPOPROTEIN"/>
    <property type="match status" value="1"/>
</dbReference>
<dbReference type="PROSITE" id="PS51762">
    <property type="entry name" value="GH16_2"/>
    <property type="match status" value="1"/>
</dbReference>
<dbReference type="InterPro" id="IPR000757">
    <property type="entry name" value="Beta-glucanase-like"/>
</dbReference>
<evidence type="ECO:0000313" key="4">
    <source>
        <dbReference type="Proteomes" id="UP000198521"/>
    </source>
</evidence>
<dbReference type="GO" id="GO:0004553">
    <property type="term" value="F:hydrolase activity, hydrolyzing O-glycosyl compounds"/>
    <property type="evidence" value="ECO:0007669"/>
    <property type="project" value="InterPro"/>
</dbReference>
<dbReference type="InterPro" id="IPR050546">
    <property type="entry name" value="Glycosyl_Hydrlase_16"/>
</dbReference>
<dbReference type="CDD" id="cd08023">
    <property type="entry name" value="GH16_laminarinase_like"/>
    <property type="match status" value="1"/>
</dbReference>
<keyword evidence="3" id="KW-0378">Hydrolase</keyword>
<name>A0A1H7FM13_AQUAM</name>
<dbReference type="STRING" id="1038014.SAMN04487910_0109"/>